<dbReference type="Pfam" id="PF12802">
    <property type="entry name" value="MarR_2"/>
    <property type="match status" value="1"/>
</dbReference>
<dbReference type="Proteomes" id="UP000199064">
    <property type="component" value="Unassembled WGS sequence"/>
</dbReference>
<accession>A0A1H4J3T1</accession>
<dbReference type="PROSITE" id="PS01117">
    <property type="entry name" value="HTH_MARR_1"/>
    <property type="match status" value="1"/>
</dbReference>
<dbReference type="InterPro" id="IPR036388">
    <property type="entry name" value="WH-like_DNA-bd_sf"/>
</dbReference>
<dbReference type="EMBL" id="FNSL01000001">
    <property type="protein sequence ID" value="SEB40913.1"/>
    <property type="molecule type" value="Genomic_DNA"/>
</dbReference>
<keyword evidence="1" id="KW-0805">Transcription regulation</keyword>
<dbReference type="InterPro" id="IPR023187">
    <property type="entry name" value="Tscrpt_reg_MarR-type_CS"/>
</dbReference>
<dbReference type="PROSITE" id="PS50995">
    <property type="entry name" value="HTH_MARR_2"/>
    <property type="match status" value="1"/>
</dbReference>
<keyword evidence="2 5" id="KW-0238">DNA-binding</keyword>
<evidence type="ECO:0000313" key="5">
    <source>
        <dbReference type="EMBL" id="SEB40913.1"/>
    </source>
</evidence>
<dbReference type="RefSeq" id="WP_007007516.1">
    <property type="nucleotide sequence ID" value="NZ_FNSL01000001.1"/>
</dbReference>
<dbReference type="Gene3D" id="1.10.10.10">
    <property type="entry name" value="Winged helix-like DNA-binding domain superfamily/Winged helix DNA-binding domain"/>
    <property type="match status" value="1"/>
</dbReference>
<dbReference type="SMART" id="SM00347">
    <property type="entry name" value="HTH_MARR"/>
    <property type="match status" value="1"/>
</dbReference>
<dbReference type="GO" id="GO:0003677">
    <property type="term" value="F:DNA binding"/>
    <property type="evidence" value="ECO:0007669"/>
    <property type="project" value="UniProtKB-KW"/>
</dbReference>
<organism evidence="5 6">
    <name type="scientific">Nitratireductor aquibiodomus</name>
    <dbReference type="NCBI Taxonomy" id="204799"/>
    <lineage>
        <taxon>Bacteria</taxon>
        <taxon>Pseudomonadati</taxon>
        <taxon>Pseudomonadota</taxon>
        <taxon>Alphaproteobacteria</taxon>
        <taxon>Hyphomicrobiales</taxon>
        <taxon>Phyllobacteriaceae</taxon>
        <taxon>Nitratireductor</taxon>
    </lineage>
</organism>
<dbReference type="GO" id="GO:0006950">
    <property type="term" value="P:response to stress"/>
    <property type="evidence" value="ECO:0007669"/>
    <property type="project" value="TreeGrafter"/>
</dbReference>
<evidence type="ECO:0000259" key="4">
    <source>
        <dbReference type="PROSITE" id="PS50995"/>
    </source>
</evidence>
<keyword evidence="3" id="KW-0804">Transcription</keyword>
<proteinExistence type="predicted"/>
<evidence type="ECO:0000256" key="3">
    <source>
        <dbReference type="ARBA" id="ARBA00023163"/>
    </source>
</evidence>
<dbReference type="SUPFAM" id="SSF46785">
    <property type="entry name" value="Winged helix' DNA-binding domain"/>
    <property type="match status" value="1"/>
</dbReference>
<dbReference type="PANTHER" id="PTHR33164">
    <property type="entry name" value="TRANSCRIPTIONAL REGULATOR, MARR FAMILY"/>
    <property type="match status" value="1"/>
</dbReference>
<evidence type="ECO:0000256" key="2">
    <source>
        <dbReference type="ARBA" id="ARBA00023125"/>
    </source>
</evidence>
<dbReference type="AlphaFoldDB" id="A0A1H4J3T1"/>
<dbReference type="InterPro" id="IPR000835">
    <property type="entry name" value="HTH_MarR-typ"/>
</dbReference>
<sequence>MTSTPDDAAVSAWVALARAYRLAFATFEARLKAENLPPMAWYDALWELEKAGEAGLRPFELEQAMLFEQYNLSRLVERLARAGLVERCPCPEDRRGQVLSITAEGKATRARMWRVYGAALAETIGGRLDDGELRLLADLLRKLG</sequence>
<dbReference type="PANTHER" id="PTHR33164:SF104">
    <property type="entry name" value="TRANSCRIPTIONAL REGULATORY PROTEIN"/>
    <property type="match status" value="1"/>
</dbReference>
<feature type="domain" description="HTH marR-type" evidence="4">
    <location>
        <begin position="6"/>
        <end position="144"/>
    </location>
</feature>
<reference evidence="6" key="1">
    <citation type="submission" date="2016-10" db="EMBL/GenBank/DDBJ databases">
        <authorList>
            <person name="Varghese N."/>
            <person name="Submissions S."/>
        </authorList>
    </citation>
    <scope>NUCLEOTIDE SEQUENCE [LARGE SCALE GENOMIC DNA]</scope>
    <source>
        <strain evidence="6">ES.061</strain>
    </source>
</reference>
<dbReference type="GO" id="GO:0003700">
    <property type="term" value="F:DNA-binding transcription factor activity"/>
    <property type="evidence" value="ECO:0007669"/>
    <property type="project" value="InterPro"/>
</dbReference>
<dbReference type="InterPro" id="IPR039422">
    <property type="entry name" value="MarR/SlyA-like"/>
</dbReference>
<evidence type="ECO:0000313" key="6">
    <source>
        <dbReference type="Proteomes" id="UP000199064"/>
    </source>
</evidence>
<keyword evidence="6" id="KW-1185">Reference proteome</keyword>
<name>A0A1H4J3T1_9HYPH</name>
<protein>
    <submittedName>
        <fullName evidence="5">DNA-binding transcriptional regulator, MarR family</fullName>
    </submittedName>
</protein>
<dbReference type="InterPro" id="IPR036390">
    <property type="entry name" value="WH_DNA-bd_sf"/>
</dbReference>
<gene>
    <name evidence="5" type="ORF">SAMN05216452_0967</name>
</gene>
<dbReference type="PRINTS" id="PR00598">
    <property type="entry name" value="HTHMARR"/>
</dbReference>
<evidence type="ECO:0000256" key="1">
    <source>
        <dbReference type="ARBA" id="ARBA00023015"/>
    </source>
</evidence>